<evidence type="ECO:0000256" key="3">
    <source>
        <dbReference type="ARBA" id="ARBA00022573"/>
    </source>
</evidence>
<dbReference type="eggNOG" id="COG2875">
    <property type="taxonomic scope" value="Bacteria"/>
</dbReference>
<name>E4T7K8_PALPW</name>
<evidence type="ECO:0000256" key="4">
    <source>
        <dbReference type="ARBA" id="ARBA00022603"/>
    </source>
</evidence>
<keyword evidence="5 8" id="KW-0808">Transferase</keyword>
<dbReference type="EC" id="2.1.1.151" evidence="8"/>
<sequence>MESKVYFIGAGPGDPELITLKGHKAIGGADVIIYAGSLVNPQVLANCGKEAVIYNSAEMDLPEIIEVMKNACAQGLSVARVHTGDPSIYGSIREQIEELDKLQIGYEVIPGVSSFTAAASVLCKEFTVPEISQTVICTRFEGRTPVPELEQIELLASHKTSMAIFLSVHMMEKLVEKLTKHYSGSTPIAVVEKATWTDQRVVRGMLNDIVLKVKEAGIRKTAMILVGDFLGTEYNNSKLYDAGFTHEYRQGKTPCGE</sequence>
<evidence type="ECO:0000256" key="2">
    <source>
        <dbReference type="ARBA" id="ARBA00005879"/>
    </source>
</evidence>
<dbReference type="RefSeq" id="WP_013446071.1">
    <property type="nucleotide sequence ID" value="NC_014734.1"/>
</dbReference>
<dbReference type="Gene3D" id="3.30.950.10">
    <property type="entry name" value="Methyltransferase, Cobalt-precorrin-4 Transmethylase, Domain 2"/>
    <property type="match status" value="1"/>
</dbReference>
<evidence type="ECO:0000256" key="6">
    <source>
        <dbReference type="ARBA" id="ARBA00022691"/>
    </source>
</evidence>
<keyword evidence="6" id="KW-0949">S-adenosyl-L-methionine</keyword>
<comment type="similarity">
    <text evidence="2">Belongs to the precorrin methyltransferase family.</text>
</comment>
<organism evidence="8 9">
    <name type="scientific">Paludibacter propionicigenes (strain DSM 17365 / JCM 13257 / WB4)</name>
    <dbReference type="NCBI Taxonomy" id="694427"/>
    <lineage>
        <taxon>Bacteria</taxon>
        <taxon>Pseudomonadati</taxon>
        <taxon>Bacteroidota</taxon>
        <taxon>Bacteroidia</taxon>
        <taxon>Bacteroidales</taxon>
        <taxon>Paludibacteraceae</taxon>
        <taxon>Paludibacter</taxon>
    </lineage>
</organism>
<dbReference type="STRING" id="694427.Palpr_2570"/>
<dbReference type="KEGG" id="ppn:Palpr_2570"/>
<dbReference type="GO" id="GO:0009236">
    <property type="term" value="P:cobalamin biosynthetic process"/>
    <property type="evidence" value="ECO:0007669"/>
    <property type="project" value="UniProtKB-UniPathway"/>
</dbReference>
<keyword evidence="9" id="KW-1185">Reference proteome</keyword>
<keyword evidence="4 8" id="KW-0489">Methyltransferase</keyword>
<dbReference type="NCBIfam" id="TIGR01465">
    <property type="entry name" value="cobM_cbiF"/>
    <property type="match status" value="1"/>
</dbReference>
<dbReference type="UniPathway" id="UPA00148"/>
<dbReference type="AlphaFoldDB" id="E4T7K8"/>
<reference key="1">
    <citation type="submission" date="2010-11" db="EMBL/GenBank/DDBJ databases">
        <title>The complete genome of Paludibacter propionicigenes DSM 17365.</title>
        <authorList>
            <consortium name="US DOE Joint Genome Institute (JGI-PGF)"/>
            <person name="Lucas S."/>
            <person name="Copeland A."/>
            <person name="Lapidus A."/>
            <person name="Bruce D."/>
            <person name="Goodwin L."/>
            <person name="Pitluck S."/>
            <person name="Kyrpides N."/>
            <person name="Mavromatis K."/>
            <person name="Ivanova N."/>
            <person name="Munk A.C."/>
            <person name="Brettin T."/>
            <person name="Detter J.C."/>
            <person name="Han C."/>
            <person name="Tapia R."/>
            <person name="Land M."/>
            <person name="Hauser L."/>
            <person name="Markowitz V."/>
            <person name="Cheng J.-F."/>
            <person name="Hugenholtz P."/>
            <person name="Woyke T."/>
            <person name="Wu D."/>
            <person name="Gronow S."/>
            <person name="Wellnitz S."/>
            <person name="Brambilla E."/>
            <person name="Klenk H.-P."/>
            <person name="Eisen J.A."/>
        </authorList>
    </citation>
    <scope>NUCLEOTIDE SEQUENCE</scope>
    <source>
        <strain>WB4</strain>
    </source>
</reference>
<dbReference type="CDD" id="cd11641">
    <property type="entry name" value="Precorrin-4_C11-MT"/>
    <property type="match status" value="1"/>
</dbReference>
<evidence type="ECO:0000256" key="1">
    <source>
        <dbReference type="ARBA" id="ARBA00004953"/>
    </source>
</evidence>
<evidence type="ECO:0000256" key="5">
    <source>
        <dbReference type="ARBA" id="ARBA00022679"/>
    </source>
</evidence>
<evidence type="ECO:0000313" key="8">
    <source>
        <dbReference type="EMBL" id="ADQ80702.1"/>
    </source>
</evidence>
<dbReference type="PROSITE" id="PS00839">
    <property type="entry name" value="SUMT_1"/>
    <property type="match status" value="1"/>
</dbReference>
<dbReference type="InterPro" id="IPR035996">
    <property type="entry name" value="4pyrrol_Methylase_sf"/>
</dbReference>
<dbReference type="HOGENOM" id="CLU_011276_7_1_10"/>
<feature type="domain" description="Tetrapyrrole methylase" evidence="7">
    <location>
        <begin position="4"/>
        <end position="209"/>
    </location>
</feature>
<dbReference type="InterPro" id="IPR006362">
    <property type="entry name" value="Cbl_synth_CobM/CibF"/>
</dbReference>
<dbReference type="GO" id="GO:0046026">
    <property type="term" value="F:precorrin-4 C11-methyltransferase activity"/>
    <property type="evidence" value="ECO:0007669"/>
    <property type="project" value="UniProtKB-EC"/>
</dbReference>
<dbReference type="GO" id="GO:0032259">
    <property type="term" value="P:methylation"/>
    <property type="evidence" value="ECO:0007669"/>
    <property type="project" value="UniProtKB-KW"/>
</dbReference>
<comment type="pathway">
    <text evidence="1">Cofactor biosynthesis; adenosylcobalamin biosynthesis.</text>
</comment>
<dbReference type="GO" id="GO:0043781">
    <property type="term" value="F:cobalt-factor II C20-methyltransferase activity"/>
    <property type="evidence" value="ECO:0007669"/>
    <property type="project" value="UniProtKB-EC"/>
</dbReference>
<dbReference type="InterPro" id="IPR014776">
    <property type="entry name" value="4pyrrole_Mease_sub2"/>
</dbReference>
<dbReference type="InterPro" id="IPR003043">
    <property type="entry name" value="Uropor_MeTrfase_CS"/>
</dbReference>
<dbReference type="OrthoDB" id="9815856at2"/>
<dbReference type="EMBL" id="CP002345">
    <property type="protein sequence ID" value="ADQ80702.1"/>
    <property type="molecule type" value="Genomic_DNA"/>
</dbReference>
<evidence type="ECO:0000313" key="9">
    <source>
        <dbReference type="Proteomes" id="UP000008718"/>
    </source>
</evidence>
<gene>
    <name evidence="8" type="ordered locus">Palpr_2570</name>
</gene>
<dbReference type="EC" id="2.1.1.133" evidence="8"/>
<proteinExistence type="inferred from homology"/>
<dbReference type="Pfam" id="PF00590">
    <property type="entry name" value="TP_methylase"/>
    <property type="match status" value="1"/>
</dbReference>
<dbReference type="Proteomes" id="UP000008718">
    <property type="component" value="Chromosome"/>
</dbReference>
<dbReference type="InterPro" id="IPR014777">
    <property type="entry name" value="4pyrrole_Mease_sub1"/>
</dbReference>
<accession>E4T7K8</accession>
<reference evidence="8 9" key="2">
    <citation type="journal article" date="2011" name="Stand. Genomic Sci.">
        <title>Complete genome sequence of Paludibacter propionicigenes type strain (WB4).</title>
        <authorList>
            <person name="Gronow S."/>
            <person name="Munk C."/>
            <person name="Lapidus A."/>
            <person name="Nolan M."/>
            <person name="Lucas S."/>
            <person name="Hammon N."/>
            <person name="Deshpande S."/>
            <person name="Cheng J.F."/>
            <person name="Tapia R."/>
            <person name="Han C."/>
            <person name="Goodwin L."/>
            <person name="Pitluck S."/>
            <person name="Liolios K."/>
            <person name="Ivanova N."/>
            <person name="Mavromatis K."/>
            <person name="Mikhailova N."/>
            <person name="Pati A."/>
            <person name="Chen A."/>
            <person name="Palaniappan K."/>
            <person name="Land M."/>
            <person name="Hauser L."/>
            <person name="Chang Y.J."/>
            <person name="Jeffries C.D."/>
            <person name="Brambilla E."/>
            <person name="Rohde M."/>
            <person name="Goker M."/>
            <person name="Detter J.C."/>
            <person name="Woyke T."/>
            <person name="Bristow J."/>
            <person name="Eisen J.A."/>
            <person name="Markowitz V."/>
            <person name="Hugenholtz P."/>
            <person name="Kyrpides N.C."/>
            <person name="Klenk H.P."/>
        </authorList>
    </citation>
    <scope>NUCLEOTIDE SEQUENCE [LARGE SCALE GENOMIC DNA]</scope>
    <source>
        <strain evidence="9">DSM 17365 / JCM 13257 / WB4</strain>
    </source>
</reference>
<dbReference type="PANTHER" id="PTHR45790">
    <property type="entry name" value="SIROHEME SYNTHASE-RELATED"/>
    <property type="match status" value="1"/>
</dbReference>
<dbReference type="InterPro" id="IPR050161">
    <property type="entry name" value="Siro_Cobalamin_biosynth"/>
</dbReference>
<evidence type="ECO:0000259" key="7">
    <source>
        <dbReference type="Pfam" id="PF00590"/>
    </source>
</evidence>
<dbReference type="InterPro" id="IPR000878">
    <property type="entry name" value="4pyrrol_Mease"/>
</dbReference>
<dbReference type="SUPFAM" id="SSF53790">
    <property type="entry name" value="Tetrapyrrole methylase"/>
    <property type="match status" value="1"/>
</dbReference>
<dbReference type="Gene3D" id="3.40.1010.10">
    <property type="entry name" value="Cobalt-precorrin-4 Transmethylase, Domain 1"/>
    <property type="match status" value="1"/>
</dbReference>
<dbReference type="PANTHER" id="PTHR45790:SF4">
    <property type="entry name" value="COBALT-PRECORRIN-4 C(11)-METHYLTRANSFERASE"/>
    <property type="match status" value="1"/>
</dbReference>
<protein>
    <submittedName>
        <fullName evidence="8">Precorrin-4 C11-methyltransferase cobalt-factor II C20-methyltransferase</fullName>
        <ecNumber evidence="8">2.1.1.133</ecNumber>
        <ecNumber evidence="8">2.1.1.151</ecNumber>
    </submittedName>
</protein>
<keyword evidence="3" id="KW-0169">Cobalamin biosynthesis</keyword>